<comment type="caution">
    <text evidence="1">The sequence shown here is derived from an EMBL/GenBank/DDBJ whole genome shotgun (WGS) entry which is preliminary data.</text>
</comment>
<evidence type="ECO:0000313" key="1">
    <source>
        <dbReference type="EMBL" id="PHP67150.1"/>
    </source>
</evidence>
<proteinExistence type="predicted"/>
<gene>
    <name evidence="1" type="ORF">CSC94_11440</name>
</gene>
<protein>
    <submittedName>
        <fullName evidence="1">Uncharacterized protein</fullName>
    </submittedName>
</protein>
<accession>A0A2G1QNW5</accession>
<evidence type="ECO:0000313" key="2">
    <source>
        <dbReference type="Proteomes" id="UP000221168"/>
    </source>
</evidence>
<dbReference type="RefSeq" id="WP_099306471.1">
    <property type="nucleotide sequence ID" value="NZ_PDVP01000005.1"/>
</dbReference>
<dbReference type="EMBL" id="PDVP01000005">
    <property type="protein sequence ID" value="PHP67150.1"/>
    <property type="molecule type" value="Genomic_DNA"/>
</dbReference>
<reference evidence="1 2" key="1">
    <citation type="submission" date="2017-10" db="EMBL/GenBank/DDBJ databases">
        <title>Sedimentibacterium mangrovi gen. nov., sp. nov., a novel member of family Phyllobacteriacea isolated from mangrove sediment.</title>
        <authorList>
            <person name="Liao H."/>
            <person name="Tian Y."/>
        </authorList>
    </citation>
    <scope>NUCLEOTIDE SEQUENCE [LARGE SCALE GENOMIC DNA]</scope>
    <source>
        <strain evidence="1 2">X9-2-2</strain>
    </source>
</reference>
<organism evidence="1 2">
    <name type="scientific">Zhengella mangrovi</name>
    <dbReference type="NCBI Taxonomy" id="1982044"/>
    <lineage>
        <taxon>Bacteria</taxon>
        <taxon>Pseudomonadati</taxon>
        <taxon>Pseudomonadota</taxon>
        <taxon>Alphaproteobacteria</taxon>
        <taxon>Hyphomicrobiales</taxon>
        <taxon>Notoacmeibacteraceae</taxon>
        <taxon>Zhengella</taxon>
    </lineage>
</organism>
<dbReference type="Proteomes" id="UP000221168">
    <property type="component" value="Unassembled WGS sequence"/>
</dbReference>
<dbReference type="AlphaFoldDB" id="A0A2G1QNW5"/>
<dbReference type="OrthoDB" id="7875581at2"/>
<sequence>MLETDSGYRTCVAGMISGFGNGLTETWCQTRYPLPSPFHFKCLEQLSSGFASELDRVACSNYFRTIAMRIEADASRR</sequence>
<keyword evidence="2" id="KW-1185">Reference proteome</keyword>
<name>A0A2G1QNW5_9HYPH</name>